<dbReference type="Gene3D" id="3.90.280.10">
    <property type="entry name" value="PEBP-like"/>
    <property type="match status" value="1"/>
</dbReference>
<dbReference type="InterPro" id="IPR008914">
    <property type="entry name" value="PEBP"/>
</dbReference>
<evidence type="ECO:0008006" key="4">
    <source>
        <dbReference type="Google" id="ProtNLM"/>
    </source>
</evidence>
<dbReference type="Pfam" id="PF01161">
    <property type="entry name" value="PBP"/>
    <property type="match status" value="1"/>
</dbReference>
<sequence length="177" mass="18424">MTNDPNWRLPVVPGFELSSPEVKPGDYLPLWARASGAGGEDRSPTLSWSGAPAGTKSFVVTVYDPDAPTGSGYWHWAVHDIPASVTALPADAGNPDAGLLPEGAITIANESRAERFEGAGPPPGDGEHRYVFTVSALDVEHLALPAGCTPAVLGFVMRNAVIGRAQLIALSATPAEQ</sequence>
<evidence type="ECO:0000313" key="2">
    <source>
        <dbReference type="EMBL" id="GAA3743291.1"/>
    </source>
</evidence>
<protein>
    <recommendedName>
        <fullName evidence="4">YbhB/YbcL family Raf kinase inhibitor-like protein</fullName>
    </recommendedName>
</protein>
<accession>A0ABP7FNG5</accession>
<gene>
    <name evidence="2" type="ORF">GCM10022239_18450</name>
</gene>
<proteinExistence type="inferred from homology"/>
<dbReference type="NCBIfam" id="TIGR00481">
    <property type="entry name" value="YbhB/YbcL family Raf kinase inhibitor-like protein"/>
    <property type="match status" value="1"/>
</dbReference>
<dbReference type="InterPro" id="IPR036610">
    <property type="entry name" value="PEBP-like_sf"/>
</dbReference>
<evidence type="ECO:0000256" key="1">
    <source>
        <dbReference type="ARBA" id="ARBA00007120"/>
    </source>
</evidence>
<dbReference type="SUPFAM" id="SSF49777">
    <property type="entry name" value="PEBP-like"/>
    <property type="match status" value="1"/>
</dbReference>
<dbReference type="RefSeq" id="WP_344755961.1">
    <property type="nucleotide sequence ID" value="NZ_BAABAE010000003.1"/>
</dbReference>
<dbReference type="PANTHER" id="PTHR30289">
    <property type="entry name" value="UNCHARACTERIZED PROTEIN YBCL-RELATED"/>
    <property type="match status" value="1"/>
</dbReference>
<dbReference type="InterPro" id="IPR005247">
    <property type="entry name" value="YbhB_YbcL/LppC-like"/>
</dbReference>
<dbReference type="EMBL" id="BAABAE010000003">
    <property type="protein sequence ID" value="GAA3743291.1"/>
    <property type="molecule type" value="Genomic_DNA"/>
</dbReference>
<reference evidence="3" key="1">
    <citation type="journal article" date="2019" name="Int. J. Syst. Evol. Microbiol.">
        <title>The Global Catalogue of Microorganisms (GCM) 10K type strain sequencing project: providing services to taxonomists for standard genome sequencing and annotation.</title>
        <authorList>
            <consortium name="The Broad Institute Genomics Platform"/>
            <consortium name="The Broad Institute Genome Sequencing Center for Infectious Disease"/>
            <person name="Wu L."/>
            <person name="Ma J."/>
        </authorList>
    </citation>
    <scope>NUCLEOTIDE SEQUENCE [LARGE SCALE GENOMIC DNA]</scope>
    <source>
        <strain evidence="3">JCM 16949</strain>
    </source>
</reference>
<comment type="caution">
    <text evidence="2">The sequence shown here is derived from an EMBL/GenBank/DDBJ whole genome shotgun (WGS) entry which is preliminary data.</text>
</comment>
<organism evidence="2 3">
    <name type="scientific">Leifsonella bigeumensis</name>
    <dbReference type="NCBI Taxonomy" id="433643"/>
    <lineage>
        <taxon>Bacteria</taxon>
        <taxon>Bacillati</taxon>
        <taxon>Actinomycetota</taxon>
        <taxon>Actinomycetes</taxon>
        <taxon>Micrococcales</taxon>
        <taxon>Microbacteriaceae</taxon>
        <taxon>Leifsonella</taxon>
    </lineage>
</organism>
<evidence type="ECO:0000313" key="3">
    <source>
        <dbReference type="Proteomes" id="UP001501004"/>
    </source>
</evidence>
<dbReference type="PANTHER" id="PTHR30289:SF1">
    <property type="entry name" value="PEBP (PHOSPHATIDYLETHANOLAMINE-BINDING PROTEIN) FAMILY PROTEIN"/>
    <property type="match status" value="1"/>
</dbReference>
<dbReference type="CDD" id="cd00865">
    <property type="entry name" value="PEBP_bact_arch"/>
    <property type="match status" value="1"/>
</dbReference>
<comment type="similarity">
    <text evidence="1">Belongs to the UPF0098 family.</text>
</comment>
<dbReference type="Proteomes" id="UP001501004">
    <property type="component" value="Unassembled WGS sequence"/>
</dbReference>
<name>A0ABP7FNG5_9MICO</name>
<keyword evidence="3" id="KW-1185">Reference proteome</keyword>